<dbReference type="GO" id="GO:0016586">
    <property type="term" value="C:RSC-type complex"/>
    <property type="evidence" value="ECO:0007669"/>
    <property type="project" value="InterPro"/>
</dbReference>
<accession>A0A9N9EDW4</accession>
<keyword evidence="6" id="KW-0539">Nucleus</keyword>
<evidence type="ECO:0000256" key="3">
    <source>
        <dbReference type="ARBA" id="ARBA00022853"/>
    </source>
</evidence>
<keyword evidence="4" id="KW-0805">Transcription regulation</keyword>
<dbReference type="GO" id="GO:0006368">
    <property type="term" value="P:transcription elongation by RNA polymerase II"/>
    <property type="evidence" value="ECO:0007669"/>
    <property type="project" value="TreeGrafter"/>
</dbReference>
<reference evidence="9" key="1">
    <citation type="submission" date="2021-06" db="EMBL/GenBank/DDBJ databases">
        <authorList>
            <person name="Kallberg Y."/>
            <person name="Tangrot J."/>
            <person name="Rosling A."/>
        </authorList>
    </citation>
    <scope>NUCLEOTIDE SEQUENCE</scope>
    <source>
        <strain evidence="9">FL130A</strain>
    </source>
</reference>
<evidence type="ECO:0000256" key="7">
    <source>
        <dbReference type="SAM" id="MobiDB-lite"/>
    </source>
</evidence>
<feature type="domain" description="BAH" evidence="8">
    <location>
        <begin position="1"/>
        <end position="86"/>
    </location>
</feature>
<name>A0A9N9EDW4_9GLOM</name>
<evidence type="ECO:0000256" key="2">
    <source>
        <dbReference type="ARBA" id="ARBA00022737"/>
    </source>
</evidence>
<dbReference type="EMBL" id="CAJVPS010013217">
    <property type="protein sequence ID" value="CAG8675827.1"/>
    <property type="molecule type" value="Genomic_DNA"/>
</dbReference>
<dbReference type="InterPro" id="IPR037382">
    <property type="entry name" value="Rsc/polybromo"/>
</dbReference>
<comment type="caution">
    <text evidence="9">The sequence shown here is derived from an EMBL/GenBank/DDBJ whole genome shotgun (WGS) entry which is preliminary data.</text>
</comment>
<dbReference type="PANTHER" id="PTHR16062:SF19">
    <property type="entry name" value="PROTEIN POLYBROMO-1"/>
    <property type="match status" value="1"/>
</dbReference>
<dbReference type="AlphaFoldDB" id="A0A9N9EDW4"/>
<keyword evidence="5" id="KW-0804">Transcription</keyword>
<organism evidence="9 10">
    <name type="scientific">Ambispora leptoticha</name>
    <dbReference type="NCBI Taxonomy" id="144679"/>
    <lineage>
        <taxon>Eukaryota</taxon>
        <taxon>Fungi</taxon>
        <taxon>Fungi incertae sedis</taxon>
        <taxon>Mucoromycota</taxon>
        <taxon>Glomeromycotina</taxon>
        <taxon>Glomeromycetes</taxon>
        <taxon>Archaeosporales</taxon>
        <taxon>Ambisporaceae</taxon>
        <taxon>Ambispora</taxon>
    </lineage>
</organism>
<gene>
    <name evidence="9" type="ORF">ALEPTO_LOCUS10732</name>
</gene>
<protein>
    <submittedName>
        <fullName evidence="9">6329_t:CDS:1</fullName>
    </submittedName>
</protein>
<evidence type="ECO:0000313" key="9">
    <source>
        <dbReference type="EMBL" id="CAG8675827.1"/>
    </source>
</evidence>
<feature type="compositionally biased region" description="Polar residues" evidence="7">
    <location>
        <begin position="260"/>
        <end position="281"/>
    </location>
</feature>
<dbReference type="GO" id="GO:0006338">
    <property type="term" value="P:chromatin remodeling"/>
    <property type="evidence" value="ECO:0007669"/>
    <property type="project" value="InterPro"/>
</dbReference>
<evidence type="ECO:0000256" key="5">
    <source>
        <dbReference type="ARBA" id="ARBA00023163"/>
    </source>
</evidence>
<keyword evidence="2" id="KW-0677">Repeat</keyword>
<evidence type="ECO:0000259" key="8">
    <source>
        <dbReference type="PROSITE" id="PS51038"/>
    </source>
</evidence>
<dbReference type="PANTHER" id="PTHR16062">
    <property type="entry name" value="SWI/SNF-RELATED"/>
    <property type="match status" value="1"/>
</dbReference>
<dbReference type="InterPro" id="IPR043151">
    <property type="entry name" value="BAH_sf"/>
</dbReference>
<dbReference type="Proteomes" id="UP000789508">
    <property type="component" value="Unassembled WGS sequence"/>
</dbReference>
<dbReference type="InterPro" id="IPR001025">
    <property type="entry name" value="BAH_dom"/>
</dbReference>
<comment type="subcellular location">
    <subcellularLocation>
        <location evidence="1">Nucleus</location>
    </subcellularLocation>
</comment>
<evidence type="ECO:0000256" key="4">
    <source>
        <dbReference type="ARBA" id="ARBA00023015"/>
    </source>
</evidence>
<sequence>SQKRFAGSVFYRPDQTEHPSTMRFFEKEVFKTSVIEEHMLVDIVGKCFVMHSKDYILARPEGFDDNNVYVCESSYAVASKFFTPIGDWASTLSVHTVIPVNLIPREAPKMLVRNYEADGNTTLPIGGERIHHPISTSTPEPINFESPHPLNGKDLRNQYHAKESTNVELNLSPQLRVLSNDQITTARTTNVSSLSQTIEDKDVMPRSLSSPELLLQHDENNNINQKTRLMEEAYVVEAATGDAMSLDTNPEMNIDSIEQVSKRPANSNSTESYAQSPQNQEHVPAAEENNRLFPMLLESNPVSMHTTRVYDESTLDARQNPLLLQGIGVEASDRSFAMSLDTKHNAHSITLGPNATHVTIIPILVSSLLLPVPKPVDVFVYHQGRKVINTGHTFYPNAPSITHQNFIISLIPGVNNIDIWVYVPSVVATSSTTSTASGAMNGISAVNGKASSVANGQTDHYSIFITRQIE</sequence>
<feature type="non-terminal residue" evidence="9">
    <location>
        <position position="1"/>
    </location>
</feature>
<dbReference type="Pfam" id="PF01426">
    <property type="entry name" value="BAH"/>
    <property type="match status" value="1"/>
</dbReference>
<dbReference type="OrthoDB" id="1742084at2759"/>
<evidence type="ECO:0000313" key="10">
    <source>
        <dbReference type="Proteomes" id="UP000789508"/>
    </source>
</evidence>
<evidence type="ECO:0000256" key="1">
    <source>
        <dbReference type="ARBA" id="ARBA00004123"/>
    </source>
</evidence>
<keyword evidence="3" id="KW-0156">Chromatin regulator</keyword>
<dbReference type="GO" id="GO:0003682">
    <property type="term" value="F:chromatin binding"/>
    <property type="evidence" value="ECO:0007669"/>
    <property type="project" value="InterPro"/>
</dbReference>
<feature type="region of interest" description="Disordered" evidence="7">
    <location>
        <begin position="260"/>
        <end position="283"/>
    </location>
</feature>
<dbReference type="PROSITE" id="PS51038">
    <property type="entry name" value="BAH"/>
    <property type="match status" value="1"/>
</dbReference>
<proteinExistence type="predicted"/>
<evidence type="ECO:0000256" key="6">
    <source>
        <dbReference type="ARBA" id="ARBA00023242"/>
    </source>
</evidence>
<keyword evidence="10" id="KW-1185">Reference proteome</keyword>
<dbReference type="Gene3D" id="2.30.30.490">
    <property type="match status" value="1"/>
</dbReference>